<organism evidence="4 5">
    <name type="scientific">Aliisedimentitalea scapharcae</name>
    <dbReference type="NCBI Taxonomy" id="1524259"/>
    <lineage>
        <taxon>Bacteria</taxon>
        <taxon>Pseudomonadati</taxon>
        <taxon>Pseudomonadota</taxon>
        <taxon>Alphaproteobacteria</taxon>
        <taxon>Rhodobacterales</taxon>
        <taxon>Roseobacteraceae</taxon>
        <taxon>Aliisedimentitalea</taxon>
    </lineage>
</organism>
<dbReference type="Proteomes" id="UP001623232">
    <property type="component" value="Chromosome"/>
</dbReference>
<keyword evidence="4" id="KW-0282">Flagellum</keyword>
<comment type="similarity">
    <text evidence="1">Belongs to the type III secretion exporter family.</text>
</comment>
<evidence type="ECO:0000313" key="4">
    <source>
        <dbReference type="EMBL" id="WZK89116.1"/>
    </source>
</evidence>
<dbReference type="PANTHER" id="PTHR30531">
    <property type="entry name" value="FLAGELLAR BIOSYNTHETIC PROTEIN FLHB"/>
    <property type="match status" value="1"/>
</dbReference>
<keyword evidence="3" id="KW-1133">Transmembrane helix</keyword>
<feature type="transmembrane region" description="Helical" evidence="3">
    <location>
        <begin position="190"/>
        <end position="215"/>
    </location>
</feature>
<proteinExistence type="inferred from homology"/>
<feature type="transmembrane region" description="Helical" evidence="3">
    <location>
        <begin position="150"/>
        <end position="170"/>
    </location>
</feature>
<dbReference type="PRINTS" id="PR00950">
    <property type="entry name" value="TYPE3IMSPROT"/>
</dbReference>
<dbReference type="SUPFAM" id="SSF160544">
    <property type="entry name" value="EscU C-terminal domain-like"/>
    <property type="match status" value="1"/>
</dbReference>
<reference evidence="4 5" key="1">
    <citation type="submission" date="2023-04" db="EMBL/GenBank/DDBJ databases">
        <title>Complete genome sequence of Alisedimentitalea scapharcae.</title>
        <authorList>
            <person name="Rong J.-C."/>
            <person name="Yi M.-L."/>
            <person name="Zhao Q."/>
        </authorList>
    </citation>
    <scope>NUCLEOTIDE SEQUENCE [LARGE SCALE GENOMIC DNA]</scope>
    <source>
        <strain evidence="4 5">KCTC 42119</strain>
    </source>
</reference>
<dbReference type="Pfam" id="PF01312">
    <property type="entry name" value="Bac_export_2"/>
    <property type="match status" value="1"/>
</dbReference>
<evidence type="ECO:0000256" key="2">
    <source>
        <dbReference type="SAM" id="MobiDB-lite"/>
    </source>
</evidence>
<name>A0ABZ2XSP2_9RHOB</name>
<dbReference type="InterPro" id="IPR029025">
    <property type="entry name" value="T3SS_substrate_exporter_C"/>
</dbReference>
<evidence type="ECO:0000313" key="5">
    <source>
        <dbReference type="Proteomes" id="UP001623232"/>
    </source>
</evidence>
<feature type="transmembrane region" description="Helical" evidence="3">
    <location>
        <begin position="41"/>
        <end position="68"/>
    </location>
</feature>
<keyword evidence="3" id="KW-0812">Transmembrane</keyword>
<keyword evidence="4" id="KW-0966">Cell projection</keyword>
<accession>A0ABZ2XSP2</accession>
<feature type="transmembrane region" description="Helical" evidence="3">
    <location>
        <begin position="88"/>
        <end position="114"/>
    </location>
</feature>
<gene>
    <name evidence="4" type="ORF">QEZ52_00790</name>
</gene>
<protein>
    <submittedName>
        <fullName evidence="4">Flagellar type III secretion system protein FlhB</fullName>
    </submittedName>
</protein>
<dbReference type="Gene3D" id="3.40.1690.10">
    <property type="entry name" value="secretion proteins EscU"/>
    <property type="match status" value="1"/>
</dbReference>
<dbReference type="InterPro" id="IPR006135">
    <property type="entry name" value="T3SS_substrate_exporter"/>
</dbReference>
<evidence type="ECO:0000256" key="1">
    <source>
        <dbReference type="ARBA" id="ARBA00010690"/>
    </source>
</evidence>
<keyword evidence="5" id="KW-1185">Reference proteome</keyword>
<dbReference type="EMBL" id="CP123584">
    <property type="protein sequence ID" value="WZK89116.1"/>
    <property type="molecule type" value="Genomic_DNA"/>
</dbReference>
<feature type="region of interest" description="Disordered" evidence="2">
    <location>
        <begin position="1"/>
        <end position="27"/>
    </location>
</feature>
<keyword evidence="3" id="KW-0472">Membrane</keyword>
<dbReference type="RefSeq" id="WP_406647059.1">
    <property type="nucleotide sequence ID" value="NZ_CP123584.1"/>
</dbReference>
<keyword evidence="4" id="KW-0969">Cilium</keyword>
<evidence type="ECO:0000256" key="3">
    <source>
        <dbReference type="SAM" id="Phobius"/>
    </source>
</evidence>
<dbReference type="PANTHER" id="PTHR30531:SF12">
    <property type="entry name" value="FLAGELLAR BIOSYNTHETIC PROTEIN FLHB"/>
    <property type="match status" value="1"/>
</dbReference>
<sequence>MSGAPDDDSDKTYEPTPQKLQKARDKGEVPKSADLSVAASYFGLLIALAAVGASTVADFGTSLMVLIGQSGELAELIFKGNPGALMGGILSAVMQTIAPWFIAPAVAVLLSVLAQRAMVFAPSKLEFKASRISILSNAKNKFGRSGLFEFFKSFVKLTLYAVCLGFYLNFRLPDIVAAVGVEARSVTALLAQLALEFLFLVAVISACIGGIDAVWQYHEHIRKNRMSRKEMMDEMKEAEGDPHMKQERRQRAQMIAGSQMMADVPDADVVIVNPTHYAVVLKWDRMPGSAPICVAKGVDEVAAVIREIASENGVPIHQDAPTARALHATVAIGQEITEEHYGPVAAAIRFAETMRRKAKESFV</sequence>